<name>A0A1Q9JJ58_9FIRM</name>
<dbReference type="AlphaFoldDB" id="A0A1Q9JJ58"/>
<dbReference type="STRING" id="1261640.BHK98_09285"/>
<comment type="caution">
    <text evidence="1">The sequence shown here is derived from an EMBL/GenBank/DDBJ whole genome shotgun (WGS) entry which is preliminary data.</text>
</comment>
<dbReference type="Proteomes" id="UP000187404">
    <property type="component" value="Unassembled WGS sequence"/>
</dbReference>
<evidence type="ECO:0000313" key="2">
    <source>
        <dbReference type="Proteomes" id="UP000187404"/>
    </source>
</evidence>
<protein>
    <submittedName>
        <fullName evidence="1">Uncharacterized protein</fullName>
    </submittedName>
</protein>
<reference evidence="1 2" key="1">
    <citation type="journal article" date="2016" name="Appl. Environ. Microbiol.">
        <title>Function and Phylogeny of Bacterial Butyryl Coenzyme A:Acetate Transferases and Their Diversity in the Proximal Colon of Swine.</title>
        <authorList>
            <person name="Trachsel J."/>
            <person name="Bayles D.O."/>
            <person name="Looft T."/>
            <person name="Levine U.Y."/>
            <person name="Allen H.K."/>
        </authorList>
    </citation>
    <scope>NUCLEOTIDE SEQUENCE [LARGE SCALE GENOMIC DNA]</scope>
    <source>
        <strain evidence="1 2">68-3-10</strain>
    </source>
</reference>
<proteinExistence type="predicted"/>
<accession>A0A1Q9JJ58</accession>
<gene>
    <name evidence="1" type="ORF">BHK98_09285</name>
</gene>
<organism evidence="1 2">
    <name type="scientific">Hornefia porci</name>
    <dbReference type="NCBI Taxonomy" id="2652292"/>
    <lineage>
        <taxon>Bacteria</taxon>
        <taxon>Bacillati</taxon>
        <taxon>Bacillota</taxon>
        <taxon>Clostridia</taxon>
        <taxon>Peptostreptococcales</taxon>
        <taxon>Anaerovoracaceae</taxon>
        <taxon>Hornefia</taxon>
    </lineage>
</organism>
<sequence length="69" mass="7723">MDSIAYCKGKEKIEITAEALGFSDETLENLAACYRMFSASAISARMLFLIGETAGRRYDCTFRWPAKSD</sequence>
<dbReference type="EMBL" id="MJIE01000001">
    <property type="protein sequence ID" value="OLR56240.1"/>
    <property type="molecule type" value="Genomic_DNA"/>
</dbReference>
<evidence type="ECO:0000313" key="1">
    <source>
        <dbReference type="EMBL" id="OLR56240.1"/>
    </source>
</evidence>
<keyword evidence="2" id="KW-1185">Reference proteome</keyword>